<gene>
    <name evidence="2" type="ORF">ASPCADRAFT_203351</name>
</gene>
<organism evidence="2 3">
    <name type="scientific">Aspergillus carbonarius (strain ITEM 5010)</name>
    <dbReference type="NCBI Taxonomy" id="602072"/>
    <lineage>
        <taxon>Eukaryota</taxon>
        <taxon>Fungi</taxon>
        <taxon>Dikarya</taxon>
        <taxon>Ascomycota</taxon>
        <taxon>Pezizomycotina</taxon>
        <taxon>Eurotiomycetes</taxon>
        <taxon>Eurotiomycetidae</taxon>
        <taxon>Eurotiales</taxon>
        <taxon>Aspergillaceae</taxon>
        <taxon>Aspergillus</taxon>
        <taxon>Aspergillus subgen. Circumdati</taxon>
    </lineage>
</organism>
<accession>A0A1R3RYK6</accession>
<evidence type="ECO:0000313" key="2">
    <source>
        <dbReference type="EMBL" id="OOF99579.1"/>
    </source>
</evidence>
<reference evidence="3" key="1">
    <citation type="journal article" date="2017" name="Genome Biol.">
        <title>Comparative genomics reveals high biological diversity and specific adaptations in the industrially and medically important fungal genus Aspergillus.</title>
        <authorList>
            <person name="de Vries R.P."/>
            <person name="Riley R."/>
            <person name="Wiebenga A."/>
            <person name="Aguilar-Osorio G."/>
            <person name="Amillis S."/>
            <person name="Uchima C.A."/>
            <person name="Anderluh G."/>
            <person name="Asadollahi M."/>
            <person name="Askin M."/>
            <person name="Barry K."/>
            <person name="Battaglia E."/>
            <person name="Bayram O."/>
            <person name="Benocci T."/>
            <person name="Braus-Stromeyer S.A."/>
            <person name="Caldana C."/>
            <person name="Canovas D."/>
            <person name="Cerqueira G.C."/>
            <person name="Chen F."/>
            <person name="Chen W."/>
            <person name="Choi C."/>
            <person name="Clum A."/>
            <person name="Dos Santos R.A."/>
            <person name="Damasio A.R."/>
            <person name="Diallinas G."/>
            <person name="Emri T."/>
            <person name="Fekete E."/>
            <person name="Flipphi M."/>
            <person name="Freyberg S."/>
            <person name="Gallo A."/>
            <person name="Gournas C."/>
            <person name="Habgood R."/>
            <person name="Hainaut M."/>
            <person name="Harispe M.L."/>
            <person name="Henrissat B."/>
            <person name="Hilden K.S."/>
            <person name="Hope R."/>
            <person name="Hossain A."/>
            <person name="Karabika E."/>
            <person name="Karaffa L."/>
            <person name="Karanyi Z."/>
            <person name="Krasevec N."/>
            <person name="Kuo A."/>
            <person name="Kusch H."/>
            <person name="LaButti K."/>
            <person name="Lagendijk E.L."/>
            <person name="Lapidus A."/>
            <person name="Levasseur A."/>
            <person name="Lindquist E."/>
            <person name="Lipzen A."/>
            <person name="Logrieco A.F."/>
            <person name="MacCabe A."/>
            <person name="Maekelae M.R."/>
            <person name="Malavazi I."/>
            <person name="Melin P."/>
            <person name="Meyer V."/>
            <person name="Mielnichuk N."/>
            <person name="Miskei M."/>
            <person name="Molnar A.P."/>
            <person name="Mule G."/>
            <person name="Ngan C.Y."/>
            <person name="Orejas M."/>
            <person name="Orosz E."/>
            <person name="Ouedraogo J.P."/>
            <person name="Overkamp K.M."/>
            <person name="Park H.-S."/>
            <person name="Perrone G."/>
            <person name="Piumi F."/>
            <person name="Punt P.J."/>
            <person name="Ram A.F."/>
            <person name="Ramon A."/>
            <person name="Rauscher S."/>
            <person name="Record E."/>
            <person name="Riano-Pachon D.M."/>
            <person name="Robert V."/>
            <person name="Roehrig J."/>
            <person name="Ruller R."/>
            <person name="Salamov A."/>
            <person name="Salih N.S."/>
            <person name="Samson R.A."/>
            <person name="Sandor E."/>
            <person name="Sanguinetti M."/>
            <person name="Schuetze T."/>
            <person name="Sepcic K."/>
            <person name="Shelest E."/>
            <person name="Sherlock G."/>
            <person name="Sophianopoulou V."/>
            <person name="Squina F.M."/>
            <person name="Sun H."/>
            <person name="Susca A."/>
            <person name="Todd R.B."/>
            <person name="Tsang A."/>
            <person name="Unkles S.E."/>
            <person name="van de Wiele N."/>
            <person name="van Rossen-Uffink D."/>
            <person name="Oliveira J.V."/>
            <person name="Vesth T.C."/>
            <person name="Visser J."/>
            <person name="Yu J.-H."/>
            <person name="Zhou M."/>
            <person name="Andersen M.R."/>
            <person name="Archer D.B."/>
            <person name="Baker S.E."/>
            <person name="Benoit I."/>
            <person name="Brakhage A.A."/>
            <person name="Braus G.H."/>
            <person name="Fischer R."/>
            <person name="Frisvad J.C."/>
            <person name="Goldman G.H."/>
            <person name="Houbraken J."/>
            <person name="Oakley B."/>
            <person name="Pocsi I."/>
            <person name="Scazzocchio C."/>
            <person name="Seiboth B."/>
            <person name="vanKuyk P.A."/>
            <person name="Wortman J."/>
            <person name="Dyer P.S."/>
            <person name="Grigoriev I.V."/>
        </authorList>
    </citation>
    <scope>NUCLEOTIDE SEQUENCE [LARGE SCALE GENOMIC DNA]</scope>
    <source>
        <strain evidence="3">ITEM 5010</strain>
    </source>
</reference>
<dbReference type="AlphaFoldDB" id="A0A1R3RYK6"/>
<name>A0A1R3RYK6_ASPC5</name>
<dbReference type="Proteomes" id="UP000188318">
    <property type="component" value="Unassembled WGS sequence"/>
</dbReference>
<proteinExistence type="predicted"/>
<evidence type="ECO:0000256" key="1">
    <source>
        <dbReference type="SAM" id="MobiDB-lite"/>
    </source>
</evidence>
<evidence type="ECO:0000313" key="3">
    <source>
        <dbReference type="Proteomes" id="UP000188318"/>
    </source>
</evidence>
<dbReference type="EMBL" id="KV907494">
    <property type="protein sequence ID" value="OOF99579.1"/>
    <property type="molecule type" value="Genomic_DNA"/>
</dbReference>
<feature type="region of interest" description="Disordered" evidence="1">
    <location>
        <begin position="1"/>
        <end position="32"/>
    </location>
</feature>
<feature type="compositionally biased region" description="Basic and acidic residues" evidence="1">
    <location>
        <begin position="13"/>
        <end position="22"/>
    </location>
</feature>
<sequence>MPTDRANLSGRLGMKERLDRPPHRASSGPGSVGMLIPLGSDCGQSNSIPPPCFLERLMVGLGGEGGVEEVK</sequence>
<keyword evidence="3" id="KW-1185">Reference proteome</keyword>
<dbReference type="VEuPathDB" id="FungiDB:ASPCADRAFT_203351"/>
<protein>
    <submittedName>
        <fullName evidence="2">Uncharacterized protein</fullName>
    </submittedName>
</protein>